<dbReference type="Proteomes" id="UP001221411">
    <property type="component" value="Unassembled WGS sequence"/>
</dbReference>
<gene>
    <name evidence="3" type="ORF">POL67_32385</name>
</gene>
<evidence type="ECO:0000256" key="2">
    <source>
        <dbReference type="SAM" id="SignalP"/>
    </source>
</evidence>
<dbReference type="RefSeq" id="WP_271924224.1">
    <property type="nucleotide sequence ID" value="NZ_JAQNDO010000001.1"/>
</dbReference>
<name>A0ABT5EW89_9BACT</name>
<keyword evidence="2" id="KW-0732">Signal</keyword>
<dbReference type="Gene3D" id="1.50.10.100">
    <property type="entry name" value="Chondroitin AC/alginate lyase"/>
    <property type="match status" value="1"/>
</dbReference>
<evidence type="ECO:0000313" key="3">
    <source>
        <dbReference type="EMBL" id="MDC0746070.1"/>
    </source>
</evidence>
<evidence type="ECO:0000313" key="4">
    <source>
        <dbReference type="Proteomes" id="UP001221411"/>
    </source>
</evidence>
<keyword evidence="4" id="KW-1185">Reference proteome</keyword>
<sequence>MVSSKLCFASALAILASSFGVACSDTPETTGSGGQGAAGGMGGGGAGGSGAAGGGGPVIPAEHPRIYLNEANRGRLGAALAAAEPAAVRFRDMVDGHLQNGNVYAFEPHFAALLGVLTGEAAYCAYAVDEVETRVAAEEALITAGERAEVAHDSYLYIGETIGDLALVHDWCFDSTTPEQRARWLAYANQAVWNVWHPEEATWGGVSYPWSGWSIENPSNNYYYSFLRATMLLGLSSLGEHESAQTWLDTFRVTKIQNELVPTFTSDLQGGGSREGTGYGVAMKNLFRLYDLWESSTGERIWDLTSHTRASLPSLIHSTVPTLDRIAPIGDHARDSTAALFDYHRSYVLLLSHLLGPDDPLTDVAQTWLDACSVPQMEQRFMYIDDFLYSAPAHAKRPLADLHPTYHGAGTGNVFFRNGWDTKATWGAFMAGPFTESHAHRDQGSLLIYQGEWLAYDQNILSHSGIYQNEEAHNLVRIEQNGATVTMQNGAANLVALHDTPHFLYLRADITPVYAGKGAVGRVDREVLFLKGPGAFLVMDRVDTNDGAQAVWQLNAPISPTSLGQGWEVSGAQGSLDVRPLFPALPSGEVLAWPALESEMSGGYRLDVRDPAAGGQARFLMLLAPGGAVASATPTSSAGTIGANVAFDDGTSVEVGFGEDQAGGTLKLNAGGSTVFDGPLPEAVGTLPLLKNGN</sequence>
<evidence type="ECO:0000256" key="1">
    <source>
        <dbReference type="SAM" id="MobiDB-lite"/>
    </source>
</evidence>
<dbReference type="PROSITE" id="PS51257">
    <property type="entry name" value="PROKAR_LIPOPROTEIN"/>
    <property type="match status" value="1"/>
</dbReference>
<organism evidence="3 4">
    <name type="scientific">Polyangium mundeleinium</name>
    <dbReference type="NCBI Taxonomy" id="2995306"/>
    <lineage>
        <taxon>Bacteria</taxon>
        <taxon>Pseudomonadati</taxon>
        <taxon>Myxococcota</taxon>
        <taxon>Polyangia</taxon>
        <taxon>Polyangiales</taxon>
        <taxon>Polyangiaceae</taxon>
        <taxon>Polyangium</taxon>
    </lineage>
</organism>
<feature type="chain" id="PRO_5047216288" description="Heparin-sulfate lyase N-terminal domain-containing protein" evidence="2">
    <location>
        <begin position="23"/>
        <end position="694"/>
    </location>
</feature>
<protein>
    <recommendedName>
        <fullName evidence="5">Heparin-sulfate lyase N-terminal domain-containing protein</fullName>
    </recommendedName>
</protein>
<feature type="compositionally biased region" description="Gly residues" evidence="1">
    <location>
        <begin position="31"/>
        <end position="55"/>
    </location>
</feature>
<dbReference type="Gene3D" id="2.70.98.70">
    <property type="match status" value="1"/>
</dbReference>
<evidence type="ECO:0008006" key="5">
    <source>
        <dbReference type="Google" id="ProtNLM"/>
    </source>
</evidence>
<dbReference type="InterPro" id="IPR008929">
    <property type="entry name" value="Chondroitin_lyas"/>
</dbReference>
<accession>A0ABT5EW89</accession>
<feature type="signal peptide" evidence="2">
    <location>
        <begin position="1"/>
        <end position="22"/>
    </location>
</feature>
<comment type="caution">
    <text evidence="3">The sequence shown here is derived from an EMBL/GenBank/DDBJ whole genome shotgun (WGS) entry which is preliminary data.</text>
</comment>
<reference evidence="3 4" key="1">
    <citation type="submission" date="2022-11" db="EMBL/GenBank/DDBJ databases">
        <title>Minimal conservation of predation-associated metabolite biosynthetic gene clusters underscores biosynthetic potential of Myxococcota including descriptions for ten novel species: Archangium lansinium sp. nov., Myxococcus landrumus sp. nov., Nannocystis bai.</title>
        <authorList>
            <person name="Ahearne A."/>
            <person name="Stevens C."/>
            <person name="Dowd S."/>
        </authorList>
    </citation>
    <scope>NUCLEOTIDE SEQUENCE [LARGE SCALE GENOMIC DNA]</scope>
    <source>
        <strain evidence="3 4">RJM3</strain>
    </source>
</reference>
<dbReference type="EMBL" id="JAQNDO010000001">
    <property type="protein sequence ID" value="MDC0746070.1"/>
    <property type="molecule type" value="Genomic_DNA"/>
</dbReference>
<proteinExistence type="predicted"/>
<feature type="region of interest" description="Disordered" evidence="1">
    <location>
        <begin position="26"/>
        <end position="55"/>
    </location>
</feature>